<proteinExistence type="predicted"/>
<dbReference type="InterPro" id="IPR013211">
    <property type="entry name" value="LVIVD"/>
</dbReference>
<feature type="chain" id="PRO_5011538994" evidence="2">
    <location>
        <begin position="30"/>
        <end position="428"/>
    </location>
</feature>
<feature type="signal peptide" evidence="2">
    <location>
        <begin position="1"/>
        <end position="29"/>
    </location>
</feature>
<feature type="region of interest" description="Disordered" evidence="1">
    <location>
        <begin position="27"/>
        <end position="54"/>
    </location>
</feature>
<dbReference type="GO" id="GO:0005576">
    <property type="term" value="C:extracellular region"/>
    <property type="evidence" value="ECO:0007669"/>
    <property type="project" value="TreeGrafter"/>
</dbReference>
<evidence type="ECO:0000313" key="3">
    <source>
        <dbReference type="EMBL" id="SFR35498.1"/>
    </source>
</evidence>
<dbReference type="AlphaFoldDB" id="A0A1I6FZZ0"/>
<dbReference type="Pfam" id="PF08309">
    <property type="entry name" value="LVIVD"/>
    <property type="match status" value="1"/>
</dbReference>
<gene>
    <name evidence="3" type="ORF">SAMN04490243_1000</name>
</gene>
<protein>
    <submittedName>
        <fullName evidence="3">Choice-of-anchor B domain-containing protein</fullName>
    </submittedName>
</protein>
<dbReference type="PANTHER" id="PTHR38787:SF3">
    <property type="entry name" value="REGULATORY P DOMAIN-CONTAINING PROTEIN"/>
    <property type="match status" value="1"/>
</dbReference>
<sequence>MNSSRSLSQLIYLLFVFALAISCSSDDGASPNPNPNPNPGTGNPGGNPPPGGVDIGAIPCENGMAGAYPCSGYDLVSRLDLAALGGNRGNDIWGWVDPDTGIEYAIVGLNTGTVFISLEDPEDPLVLGTLPTATSNSTWRDIKVYSNHAYIVSEANGHGMQVFDLTQLRNPATVPATFSATSIFRGFGNAHNIVINEETGFAYAVGTGPDAPFNGGATFIDLSDPGNPSPAGGYGNSGYTHDAQVVTYNGPDSDYTGREIFIGSNEDRVVIVDVTDKDQPQFISQLTYPQIGYTHQGWFTEDQRYFLLGDETDELNFGVLSRTIIFDFTDLDSPVFDFEYSGPTTAIDHNGYVLGNSFYLANYSAGLRVIDISDIGNGNITETGFFDSYPQSQATSFVGVWSVYPYLPSGVILINDINNGFFVVRPSS</sequence>
<dbReference type="Proteomes" id="UP000199534">
    <property type="component" value="Unassembled WGS sequence"/>
</dbReference>
<evidence type="ECO:0000256" key="1">
    <source>
        <dbReference type="SAM" id="MobiDB-lite"/>
    </source>
</evidence>
<keyword evidence="2" id="KW-0732">Signal</keyword>
<dbReference type="STRING" id="400055.SAMN04490243_1000"/>
<organism evidence="3 4">
    <name type="scientific">Robiginitalea myxolifaciens</name>
    <dbReference type="NCBI Taxonomy" id="400055"/>
    <lineage>
        <taxon>Bacteria</taxon>
        <taxon>Pseudomonadati</taxon>
        <taxon>Bacteroidota</taxon>
        <taxon>Flavobacteriia</taxon>
        <taxon>Flavobacteriales</taxon>
        <taxon>Flavobacteriaceae</taxon>
        <taxon>Robiginitalea</taxon>
    </lineage>
</organism>
<dbReference type="SUPFAM" id="SSF101908">
    <property type="entry name" value="Putative isomerase YbhE"/>
    <property type="match status" value="1"/>
</dbReference>
<name>A0A1I6FZZ0_9FLAO</name>
<evidence type="ECO:0000256" key="2">
    <source>
        <dbReference type="SAM" id="SignalP"/>
    </source>
</evidence>
<dbReference type="EMBL" id="FOYQ01000001">
    <property type="protein sequence ID" value="SFR35498.1"/>
    <property type="molecule type" value="Genomic_DNA"/>
</dbReference>
<dbReference type="OrthoDB" id="9815940at2"/>
<evidence type="ECO:0000313" key="4">
    <source>
        <dbReference type="Proteomes" id="UP000199534"/>
    </source>
</evidence>
<dbReference type="PANTHER" id="PTHR38787">
    <property type="entry name" value="REGULATORY P DOMAIN-CONTAINING PROTEIN"/>
    <property type="match status" value="1"/>
</dbReference>
<dbReference type="PROSITE" id="PS51257">
    <property type="entry name" value="PROKAR_LIPOPROTEIN"/>
    <property type="match status" value="1"/>
</dbReference>
<reference evidence="3 4" key="1">
    <citation type="submission" date="2016-10" db="EMBL/GenBank/DDBJ databases">
        <authorList>
            <person name="de Groot N.N."/>
        </authorList>
    </citation>
    <scope>NUCLEOTIDE SEQUENCE [LARGE SCALE GENOMIC DNA]</scope>
    <source>
        <strain evidence="3 4">DSM 21019</strain>
    </source>
</reference>
<keyword evidence="4" id="KW-1185">Reference proteome</keyword>
<dbReference type="NCBIfam" id="TIGR04312">
    <property type="entry name" value="choice_anch_B"/>
    <property type="match status" value="1"/>
</dbReference>
<dbReference type="InterPro" id="IPR027589">
    <property type="entry name" value="Choice_anch_B"/>
</dbReference>
<dbReference type="RefSeq" id="WP_092981131.1">
    <property type="nucleotide sequence ID" value="NZ_FOYQ01000001.1"/>
</dbReference>
<accession>A0A1I6FZZ0</accession>